<proteinExistence type="predicted"/>
<reference evidence="1 2" key="1">
    <citation type="submission" date="2021-06" db="EMBL/GenBank/DDBJ databases">
        <title>Caerostris extrusa draft genome.</title>
        <authorList>
            <person name="Kono N."/>
            <person name="Arakawa K."/>
        </authorList>
    </citation>
    <scope>NUCLEOTIDE SEQUENCE [LARGE SCALE GENOMIC DNA]</scope>
</reference>
<organism evidence="1 2">
    <name type="scientific">Caerostris extrusa</name>
    <name type="common">Bark spider</name>
    <name type="synonym">Caerostris bankana</name>
    <dbReference type="NCBI Taxonomy" id="172846"/>
    <lineage>
        <taxon>Eukaryota</taxon>
        <taxon>Metazoa</taxon>
        <taxon>Ecdysozoa</taxon>
        <taxon>Arthropoda</taxon>
        <taxon>Chelicerata</taxon>
        <taxon>Arachnida</taxon>
        <taxon>Araneae</taxon>
        <taxon>Araneomorphae</taxon>
        <taxon>Entelegynae</taxon>
        <taxon>Araneoidea</taxon>
        <taxon>Araneidae</taxon>
        <taxon>Caerostris</taxon>
    </lineage>
</organism>
<dbReference type="Proteomes" id="UP001054945">
    <property type="component" value="Unassembled WGS sequence"/>
</dbReference>
<sequence>MYNCSSSYSSLVDNTTSFRIKVVLFETQQENPNQNLPSEPGLGRQKNLSIEGIRFELKEEHSWPQGGRFEPLNVIIWGVNACGHREVGSCGTP</sequence>
<protein>
    <submittedName>
        <fullName evidence="1">Uncharacterized protein</fullName>
    </submittedName>
</protein>
<dbReference type="EMBL" id="BPLR01005894">
    <property type="protein sequence ID" value="GIY05907.1"/>
    <property type="molecule type" value="Genomic_DNA"/>
</dbReference>
<dbReference type="AlphaFoldDB" id="A0AAV4QC74"/>
<evidence type="ECO:0000313" key="1">
    <source>
        <dbReference type="EMBL" id="GIY05907.1"/>
    </source>
</evidence>
<keyword evidence="2" id="KW-1185">Reference proteome</keyword>
<evidence type="ECO:0000313" key="2">
    <source>
        <dbReference type="Proteomes" id="UP001054945"/>
    </source>
</evidence>
<gene>
    <name evidence="1" type="ORF">CEXT_391021</name>
</gene>
<accession>A0AAV4QC74</accession>
<comment type="caution">
    <text evidence="1">The sequence shown here is derived from an EMBL/GenBank/DDBJ whole genome shotgun (WGS) entry which is preliminary data.</text>
</comment>
<name>A0AAV4QC74_CAEEX</name>